<dbReference type="NCBIfam" id="TIGR00479">
    <property type="entry name" value="rumA"/>
    <property type="match status" value="1"/>
</dbReference>
<protein>
    <recommendedName>
        <fullName evidence="4">tRNA (uracil(54)-C(5))-methyltransferase</fullName>
        <ecNumber evidence="4">2.1.1.35</ecNumber>
    </recommendedName>
</protein>
<dbReference type="CDD" id="cd02440">
    <property type="entry name" value="AdoMet_MTases"/>
    <property type="match status" value="1"/>
</dbReference>
<feature type="binding site" evidence="6">
    <location>
        <position position="199"/>
    </location>
    <ligand>
        <name>S-adenosyl-L-methionine</name>
        <dbReference type="ChEBI" id="CHEBI:59789"/>
    </ligand>
</feature>
<sequence length="338" mass="38018">MLEGLRRLGGVVPEQVLPPLVDERWHYRRKARLGVKNVPAKGRVLVGFREKHNSYIADIRRCEVLDKRVGYQLEALSELVGTLDVRAKLPQFEVAVADNAVAMVVRHLEPLTVEDQHKLIAFADEHDIQIYVQPKGPDTITALRTSVESLYYEHPDYDIRINIGPLDFYQVNAGINQKMVKRALVHLDLDSSHKVLDLFCGLGNFTLPIARHVAEVVGVEGDEPMVKRARQTALANGIENTRYYVCNLMGELENEPWMKESWDRVLLDPPRSGALEAIKALGPMKIPKIVYVSCHPGTLARDADVLVNEFGYRLTHAGVMDMFPHTAHVESFAVFEAG</sequence>
<feature type="active site" description="Nucleophile" evidence="6">
    <location>
        <position position="294"/>
    </location>
</feature>
<dbReference type="Pfam" id="PF05958">
    <property type="entry name" value="tRNA_U5-meth_tr"/>
    <property type="match status" value="1"/>
</dbReference>
<dbReference type="InterPro" id="IPR029063">
    <property type="entry name" value="SAM-dependent_MTases_sf"/>
</dbReference>
<comment type="similarity">
    <text evidence="6">Belongs to the class I-like SAM-binding methyltransferase superfamily. RNA M5U methyltransferase family.</text>
</comment>
<gene>
    <name evidence="8" type="ORF">CTOB1V02_LOCUS15816</name>
</gene>
<feature type="active site" evidence="7">
    <location>
        <position position="294"/>
    </location>
</feature>
<dbReference type="PANTHER" id="PTHR11061:SF49">
    <property type="entry name" value="23S RRNA (URACIL(1939)-C(5))-METHYLTRANSFERASE RLMD"/>
    <property type="match status" value="1"/>
</dbReference>
<feature type="binding site" evidence="6">
    <location>
        <position position="220"/>
    </location>
    <ligand>
        <name>S-adenosyl-L-methionine</name>
        <dbReference type="ChEBI" id="CHEBI:59789"/>
    </ligand>
</feature>
<dbReference type="GO" id="GO:0070041">
    <property type="term" value="F:rRNA (uridine-C5-)-methyltransferase activity"/>
    <property type="evidence" value="ECO:0007669"/>
    <property type="project" value="TreeGrafter"/>
</dbReference>
<evidence type="ECO:0000256" key="6">
    <source>
        <dbReference type="PROSITE-ProRule" id="PRU01024"/>
    </source>
</evidence>
<dbReference type="PROSITE" id="PS01230">
    <property type="entry name" value="TRMA_1"/>
    <property type="match status" value="1"/>
</dbReference>
<evidence type="ECO:0000256" key="4">
    <source>
        <dbReference type="ARBA" id="ARBA00033763"/>
    </source>
</evidence>
<evidence type="ECO:0000256" key="7">
    <source>
        <dbReference type="PROSITE-ProRule" id="PRU10015"/>
    </source>
</evidence>
<dbReference type="GO" id="GO:0030697">
    <property type="term" value="F:tRNA (uracil(54)-C5)-methyltransferase activity, S-adenosyl methionine-dependent"/>
    <property type="evidence" value="ECO:0007669"/>
    <property type="project" value="UniProtKB-EC"/>
</dbReference>
<dbReference type="OrthoDB" id="10259545at2759"/>
<accession>A0A7R8WUA5</accession>
<dbReference type="InterPro" id="IPR010280">
    <property type="entry name" value="U5_MeTrfase_fam"/>
</dbReference>
<dbReference type="Gene3D" id="3.40.50.150">
    <property type="entry name" value="Vaccinia Virus protein VP39"/>
    <property type="match status" value="1"/>
</dbReference>
<keyword evidence="2 6" id="KW-0808">Transferase</keyword>
<keyword evidence="3 6" id="KW-0949">S-adenosyl-L-methionine</keyword>
<evidence type="ECO:0000256" key="2">
    <source>
        <dbReference type="ARBA" id="ARBA00022679"/>
    </source>
</evidence>
<feature type="binding site" evidence="6">
    <location>
        <position position="268"/>
    </location>
    <ligand>
        <name>S-adenosyl-L-methionine</name>
        <dbReference type="ChEBI" id="CHEBI:59789"/>
    </ligand>
</feature>
<dbReference type="InterPro" id="IPR030390">
    <property type="entry name" value="MeTrfase_TrmA_AS"/>
</dbReference>
<dbReference type="Gene3D" id="2.40.50.1070">
    <property type="match status" value="1"/>
</dbReference>
<dbReference type="PROSITE" id="PS51687">
    <property type="entry name" value="SAM_MT_RNA_M5U"/>
    <property type="match status" value="1"/>
</dbReference>
<dbReference type="EC" id="2.1.1.35" evidence="4"/>
<dbReference type="PROSITE" id="PS01231">
    <property type="entry name" value="TRMA_2"/>
    <property type="match status" value="1"/>
</dbReference>
<proteinExistence type="inferred from homology"/>
<dbReference type="EMBL" id="OB694615">
    <property type="protein sequence ID" value="CAD7238001.1"/>
    <property type="molecule type" value="Genomic_DNA"/>
</dbReference>
<evidence type="ECO:0000313" key="8">
    <source>
        <dbReference type="EMBL" id="CAD7238001.1"/>
    </source>
</evidence>
<dbReference type="AlphaFoldDB" id="A0A7R8WUA5"/>
<evidence type="ECO:0000256" key="3">
    <source>
        <dbReference type="ARBA" id="ARBA00022691"/>
    </source>
</evidence>
<evidence type="ECO:0000256" key="1">
    <source>
        <dbReference type="ARBA" id="ARBA00022603"/>
    </source>
</evidence>
<organism evidence="8">
    <name type="scientific">Cyprideis torosa</name>
    <dbReference type="NCBI Taxonomy" id="163714"/>
    <lineage>
        <taxon>Eukaryota</taxon>
        <taxon>Metazoa</taxon>
        <taxon>Ecdysozoa</taxon>
        <taxon>Arthropoda</taxon>
        <taxon>Crustacea</taxon>
        <taxon>Oligostraca</taxon>
        <taxon>Ostracoda</taxon>
        <taxon>Podocopa</taxon>
        <taxon>Podocopida</taxon>
        <taxon>Cytherocopina</taxon>
        <taxon>Cytheroidea</taxon>
        <taxon>Cytherideidae</taxon>
        <taxon>Cyprideis</taxon>
    </lineage>
</organism>
<reference evidence="8" key="1">
    <citation type="submission" date="2020-11" db="EMBL/GenBank/DDBJ databases">
        <authorList>
            <person name="Tran Van P."/>
        </authorList>
    </citation>
    <scope>NUCLEOTIDE SEQUENCE</scope>
</reference>
<feature type="binding site" evidence="6">
    <location>
        <position position="170"/>
    </location>
    <ligand>
        <name>S-adenosyl-L-methionine</name>
        <dbReference type="ChEBI" id="CHEBI:59789"/>
    </ligand>
</feature>
<evidence type="ECO:0000256" key="5">
    <source>
        <dbReference type="ARBA" id="ARBA00047278"/>
    </source>
</evidence>
<dbReference type="GO" id="GO:0070475">
    <property type="term" value="P:rRNA base methylation"/>
    <property type="evidence" value="ECO:0007669"/>
    <property type="project" value="TreeGrafter"/>
</dbReference>
<comment type="catalytic activity">
    <reaction evidence="5">
        <text>uridine(54) in tRNA + S-adenosyl-L-methionine = 5-methyluridine(54) in tRNA + S-adenosyl-L-homocysteine + H(+)</text>
        <dbReference type="Rhea" id="RHEA:42712"/>
        <dbReference type="Rhea" id="RHEA-COMP:10167"/>
        <dbReference type="Rhea" id="RHEA-COMP:10193"/>
        <dbReference type="ChEBI" id="CHEBI:15378"/>
        <dbReference type="ChEBI" id="CHEBI:57856"/>
        <dbReference type="ChEBI" id="CHEBI:59789"/>
        <dbReference type="ChEBI" id="CHEBI:65315"/>
        <dbReference type="ChEBI" id="CHEBI:74447"/>
        <dbReference type="EC" id="2.1.1.35"/>
    </reaction>
    <physiologicalReaction direction="left-to-right" evidence="5">
        <dbReference type="Rhea" id="RHEA:42713"/>
    </physiologicalReaction>
</comment>
<dbReference type="PANTHER" id="PTHR11061">
    <property type="entry name" value="RNA M5U METHYLTRANSFERASE"/>
    <property type="match status" value="1"/>
</dbReference>
<keyword evidence="1 6" id="KW-0489">Methyltransferase</keyword>
<dbReference type="InterPro" id="IPR030391">
    <property type="entry name" value="MeTrfase_TrmA_CS"/>
</dbReference>
<name>A0A7R8WUA5_9CRUS</name>
<dbReference type="SUPFAM" id="SSF53335">
    <property type="entry name" value="S-adenosyl-L-methionine-dependent methyltransferases"/>
    <property type="match status" value="1"/>
</dbReference>